<proteinExistence type="inferred from homology"/>
<evidence type="ECO:0000256" key="3">
    <source>
        <dbReference type="ARBA" id="ARBA00022500"/>
    </source>
</evidence>
<evidence type="ECO:0000313" key="14">
    <source>
        <dbReference type="Proteomes" id="UP000320776"/>
    </source>
</evidence>
<dbReference type="SMART" id="SM00304">
    <property type="entry name" value="HAMP"/>
    <property type="match status" value="1"/>
</dbReference>
<evidence type="ECO:0000256" key="1">
    <source>
        <dbReference type="ARBA" id="ARBA00004651"/>
    </source>
</evidence>
<evidence type="ECO:0000256" key="2">
    <source>
        <dbReference type="ARBA" id="ARBA00022475"/>
    </source>
</evidence>
<evidence type="ECO:0000256" key="9">
    <source>
        <dbReference type="PROSITE-ProRule" id="PRU00284"/>
    </source>
</evidence>
<dbReference type="FunFam" id="1.10.287.950:FF:000001">
    <property type="entry name" value="Methyl-accepting chemotaxis sensory transducer"/>
    <property type="match status" value="1"/>
</dbReference>
<keyword evidence="5 10" id="KW-1133">Transmembrane helix</keyword>
<dbReference type="OrthoDB" id="9810264at2"/>
<keyword evidence="6 10" id="KW-0472">Membrane</keyword>
<dbReference type="GO" id="GO:0007165">
    <property type="term" value="P:signal transduction"/>
    <property type="evidence" value="ECO:0007669"/>
    <property type="project" value="UniProtKB-KW"/>
</dbReference>
<feature type="domain" description="Methyl-accepting transducer" evidence="11">
    <location>
        <begin position="391"/>
        <end position="627"/>
    </location>
</feature>
<evidence type="ECO:0000256" key="6">
    <source>
        <dbReference type="ARBA" id="ARBA00023136"/>
    </source>
</evidence>
<reference evidence="13 14" key="1">
    <citation type="submission" date="2019-02" db="EMBL/GenBank/DDBJ databases">
        <title>Closed genome of Sporomusa termitida DSM 4440.</title>
        <authorList>
            <person name="Poehlein A."/>
            <person name="Daniel R."/>
        </authorList>
    </citation>
    <scope>NUCLEOTIDE SEQUENCE [LARGE SCALE GENOMIC DNA]</scope>
    <source>
        <strain evidence="13 14">DSM 4440</strain>
    </source>
</reference>
<dbReference type="CDD" id="cd06225">
    <property type="entry name" value="HAMP"/>
    <property type="match status" value="1"/>
</dbReference>
<evidence type="ECO:0000259" key="12">
    <source>
        <dbReference type="PROSITE" id="PS50885"/>
    </source>
</evidence>
<evidence type="ECO:0000256" key="8">
    <source>
        <dbReference type="ARBA" id="ARBA00029447"/>
    </source>
</evidence>
<evidence type="ECO:0000259" key="11">
    <source>
        <dbReference type="PROSITE" id="PS50111"/>
    </source>
</evidence>
<keyword evidence="2" id="KW-1003">Cell membrane</keyword>
<name>A0A517DNP9_9FIRM</name>
<protein>
    <submittedName>
        <fullName evidence="13">Methyl-accepting chemotaxis protein McpB</fullName>
    </submittedName>
</protein>
<keyword evidence="3" id="KW-0145">Chemotaxis</keyword>
<dbReference type="GO" id="GO:0006935">
    <property type="term" value="P:chemotaxis"/>
    <property type="evidence" value="ECO:0007669"/>
    <property type="project" value="UniProtKB-KW"/>
</dbReference>
<dbReference type="CDD" id="cd18773">
    <property type="entry name" value="PDC1_HK_sensor"/>
    <property type="match status" value="1"/>
</dbReference>
<dbReference type="Pfam" id="PF02743">
    <property type="entry name" value="dCache_1"/>
    <property type="match status" value="1"/>
</dbReference>
<dbReference type="SUPFAM" id="SSF103190">
    <property type="entry name" value="Sensory domain-like"/>
    <property type="match status" value="1"/>
</dbReference>
<dbReference type="InterPro" id="IPR033479">
    <property type="entry name" value="dCache_1"/>
</dbReference>
<dbReference type="InterPro" id="IPR029151">
    <property type="entry name" value="Sensor-like_sf"/>
</dbReference>
<organism evidence="13 14">
    <name type="scientific">Sporomusa termitida</name>
    <dbReference type="NCBI Taxonomy" id="2377"/>
    <lineage>
        <taxon>Bacteria</taxon>
        <taxon>Bacillati</taxon>
        <taxon>Bacillota</taxon>
        <taxon>Negativicutes</taxon>
        <taxon>Selenomonadales</taxon>
        <taxon>Sporomusaceae</taxon>
        <taxon>Sporomusa</taxon>
    </lineage>
</organism>
<keyword evidence="4 10" id="KW-0812">Transmembrane</keyword>
<dbReference type="Gene3D" id="1.10.287.950">
    <property type="entry name" value="Methyl-accepting chemotaxis protein"/>
    <property type="match status" value="1"/>
</dbReference>
<keyword evidence="7 9" id="KW-0807">Transducer</keyword>
<dbReference type="AlphaFoldDB" id="A0A517DNP9"/>
<dbReference type="KEGG" id="sted:SPTER_02460"/>
<feature type="domain" description="HAMP" evidence="12">
    <location>
        <begin position="319"/>
        <end position="372"/>
    </location>
</feature>
<evidence type="ECO:0000256" key="5">
    <source>
        <dbReference type="ARBA" id="ARBA00022989"/>
    </source>
</evidence>
<keyword evidence="14" id="KW-1185">Reference proteome</keyword>
<dbReference type="PROSITE" id="PS50885">
    <property type="entry name" value="HAMP"/>
    <property type="match status" value="1"/>
</dbReference>
<dbReference type="InterPro" id="IPR004089">
    <property type="entry name" value="MCPsignal_dom"/>
</dbReference>
<dbReference type="SMART" id="SM00283">
    <property type="entry name" value="MA"/>
    <property type="match status" value="1"/>
</dbReference>
<dbReference type="EMBL" id="CP036259">
    <property type="protein sequence ID" value="QDR78995.1"/>
    <property type="molecule type" value="Genomic_DNA"/>
</dbReference>
<dbReference type="CDD" id="cd12912">
    <property type="entry name" value="PDC2_MCP_like"/>
    <property type="match status" value="1"/>
</dbReference>
<gene>
    <name evidence="13" type="primary">mcpB_1</name>
    <name evidence="13" type="ORF">SPTER_02460</name>
</gene>
<dbReference type="RefSeq" id="WP_144348695.1">
    <property type="nucleotide sequence ID" value="NZ_CP036259.1"/>
</dbReference>
<dbReference type="Gene3D" id="3.30.450.20">
    <property type="entry name" value="PAS domain"/>
    <property type="match status" value="1"/>
</dbReference>
<comment type="similarity">
    <text evidence="8">Belongs to the methyl-accepting chemotaxis (MCP) protein family.</text>
</comment>
<dbReference type="PROSITE" id="PS50111">
    <property type="entry name" value="CHEMOTAXIS_TRANSDUC_2"/>
    <property type="match status" value="1"/>
</dbReference>
<dbReference type="InterPro" id="IPR003660">
    <property type="entry name" value="HAMP_dom"/>
</dbReference>
<dbReference type="PANTHER" id="PTHR32089">
    <property type="entry name" value="METHYL-ACCEPTING CHEMOTAXIS PROTEIN MCPB"/>
    <property type="match status" value="1"/>
</dbReference>
<evidence type="ECO:0000313" key="13">
    <source>
        <dbReference type="EMBL" id="QDR78995.1"/>
    </source>
</evidence>
<evidence type="ECO:0000256" key="4">
    <source>
        <dbReference type="ARBA" id="ARBA00022692"/>
    </source>
</evidence>
<comment type="subcellular location">
    <subcellularLocation>
        <location evidence="1">Cell membrane</location>
        <topology evidence="1">Multi-pass membrane protein</topology>
    </subcellularLocation>
</comment>
<sequence>MKIKKIQSRLLLVLLPLVVVALSVLAGVSYYLSNKSLSASIDETAMSMGTDYARRVQADMSLLISQLEGLASVQQVSAGTDKTQIGQVLAEFQTRIKSFDAVIFILPDGAGISGTGDAATYGERDYFKKVLATKAAVVSDPLVSKATGKLAVVLAVPVTQEGRLTGVLVGTFSMARLTDMIKDLQFLDTGYGQLSDDSGIIIAHPKRPELAGKLNIAEKKVNPELKLQQPELDDRLINLFKEAVQSGQQARGVYRFNDNVERISVSTPVELPGGKRWVMMVAAPQAEATRPTDALARTMLIIAVLCIVIATAGIIIIARYIAKPISLIRDECLLLAQGDLREREAKIFSEDEIGQLAKGFREMRENLRTLVVRVHSQSEQVAASSEELTASADQSALAATQVAVAITAVAAGAGDQLAAANETAAVVEAMSASIQQVAATANGVAGQSSQAAGKANEGKAAVDKAVYQMTQIEETVNNSAQVVSELGERSREIGQIVATISGIAGQTNLLALNAAIEAARAGEQGRGFAVVAEEVRKLAEQSQAATEQIAALIGGIQGDTGKAVQAMDAGTREVKLGAAVVNAAGQAFQEIVVLVTQVSEQVTEISTAIEQMKLGSQQIVGSVKRIDNLSKTAAGEAQVVSAATEEQSATMEEIAAASQSLAHLATDLQEAVRKFLV</sequence>
<dbReference type="SUPFAM" id="SSF58104">
    <property type="entry name" value="Methyl-accepting chemotaxis protein (MCP) signaling domain"/>
    <property type="match status" value="1"/>
</dbReference>
<accession>A0A517DNP9</accession>
<dbReference type="PANTHER" id="PTHR32089:SF112">
    <property type="entry name" value="LYSOZYME-LIKE PROTEIN-RELATED"/>
    <property type="match status" value="1"/>
</dbReference>
<feature type="transmembrane region" description="Helical" evidence="10">
    <location>
        <begin position="299"/>
        <end position="321"/>
    </location>
</feature>
<dbReference type="Proteomes" id="UP000320776">
    <property type="component" value="Chromosome"/>
</dbReference>
<dbReference type="GO" id="GO:0005886">
    <property type="term" value="C:plasma membrane"/>
    <property type="evidence" value="ECO:0007669"/>
    <property type="project" value="UniProtKB-SubCell"/>
</dbReference>
<evidence type="ECO:0000256" key="10">
    <source>
        <dbReference type="SAM" id="Phobius"/>
    </source>
</evidence>
<dbReference type="Pfam" id="PF00672">
    <property type="entry name" value="HAMP"/>
    <property type="match status" value="1"/>
</dbReference>
<dbReference type="CDD" id="cd11386">
    <property type="entry name" value="MCP_signal"/>
    <property type="match status" value="1"/>
</dbReference>
<evidence type="ECO:0000256" key="7">
    <source>
        <dbReference type="ARBA" id="ARBA00023224"/>
    </source>
</evidence>
<dbReference type="Pfam" id="PF00015">
    <property type="entry name" value="MCPsignal"/>
    <property type="match status" value="1"/>
</dbReference>